<dbReference type="GO" id="GO:0005524">
    <property type="term" value="F:ATP binding"/>
    <property type="evidence" value="ECO:0007669"/>
    <property type="project" value="UniProtKB-KW"/>
</dbReference>
<feature type="compositionally biased region" description="Basic residues" evidence="3">
    <location>
        <begin position="483"/>
        <end position="497"/>
    </location>
</feature>
<dbReference type="InterPro" id="IPR003959">
    <property type="entry name" value="ATPase_AAA_core"/>
</dbReference>
<evidence type="ECO:0000256" key="1">
    <source>
        <dbReference type="ARBA" id="ARBA00022741"/>
    </source>
</evidence>
<dbReference type="Gene3D" id="3.40.50.300">
    <property type="entry name" value="P-loop containing nucleotide triphosphate hydrolases"/>
    <property type="match status" value="1"/>
</dbReference>
<dbReference type="AlphaFoldDB" id="A0A667W7X3"/>
<evidence type="ECO:0000256" key="2">
    <source>
        <dbReference type="ARBA" id="ARBA00022840"/>
    </source>
</evidence>
<dbReference type="InterPro" id="IPR027417">
    <property type="entry name" value="P-loop_NTPase"/>
</dbReference>
<keyword evidence="6" id="KW-1185">Reference proteome</keyword>
<evidence type="ECO:0000256" key="3">
    <source>
        <dbReference type="SAM" id="MobiDB-lite"/>
    </source>
</evidence>
<proteinExistence type="predicted"/>
<dbReference type="InterPro" id="IPR000048">
    <property type="entry name" value="IQ_motif_EF-hand-BS"/>
</dbReference>
<dbReference type="PROSITE" id="PS50096">
    <property type="entry name" value="IQ"/>
    <property type="match status" value="1"/>
</dbReference>
<reference evidence="5" key="1">
    <citation type="submission" date="2019-06" db="EMBL/GenBank/DDBJ databases">
        <authorList>
            <consortium name="Wellcome Sanger Institute Data Sharing"/>
        </authorList>
    </citation>
    <scope>NUCLEOTIDE SEQUENCE [LARGE SCALE GENOMIC DNA]</scope>
</reference>
<dbReference type="InParanoid" id="A0A667W7X3"/>
<keyword evidence="1" id="KW-0547">Nucleotide-binding</keyword>
<evidence type="ECO:0000313" key="6">
    <source>
        <dbReference type="Proteomes" id="UP000472263"/>
    </source>
</evidence>
<organism evidence="5 6">
    <name type="scientific">Myripristis murdjan</name>
    <name type="common">pinecone soldierfish</name>
    <dbReference type="NCBI Taxonomy" id="586833"/>
    <lineage>
        <taxon>Eukaryota</taxon>
        <taxon>Metazoa</taxon>
        <taxon>Chordata</taxon>
        <taxon>Craniata</taxon>
        <taxon>Vertebrata</taxon>
        <taxon>Euteleostomi</taxon>
        <taxon>Actinopterygii</taxon>
        <taxon>Neopterygii</taxon>
        <taxon>Teleostei</taxon>
        <taxon>Neoteleostei</taxon>
        <taxon>Acanthomorphata</taxon>
        <taxon>Holocentriformes</taxon>
        <taxon>Holocentridae</taxon>
        <taxon>Myripristis</taxon>
    </lineage>
</organism>
<dbReference type="SMART" id="SM00015">
    <property type="entry name" value="IQ"/>
    <property type="match status" value="1"/>
</dbReference>
<name>A0A667W7X3_9TELE</name>
<feature type="region of interest" description="Disordered" evidence="3">
    <location>
        <begin position="792"/>
        <end position="820"/>
    </location>
</feature>
<dbReference type="GO" id="GO:0016887">
    <property type="term" value="F:ATP hydrolysis activity"/>
    <property type="evidence" value="ECO:0007669"/>
    <property type="project" value="InterPro"/>
</dbReference>
<feature type="region of interest" description="Disordered" evidence="3">
    <location>
        <begin position="477"/>
        <end position="497"/>
    </location>
</feature>
<reference evidence="5" key="2">
    <citation type="submission" date="2025-08" db="UniProtKB">
        <authorList>
            <consortium name="Ensembl"/>
        </authorList>
    </citation>
    <scope>IDENTIFICATION</scope>
</reference>
<dbReference type="SUPFAM" id="SSF52540">
    <property type="entry name" value="P-loop containing nucleoside triphosphate hydrolases"/>
    <property type="match status" value="1"/>
</dbReference>
<dbReference type="CDD" id="cd19506">
    <property type="entry name" value="RecA-like_IQCA1"/>
    <property type="match status" value="1"/>
</dbReference>
<dbReference type="GeneTree" id="ENSGT00940000154067"/>
<accession>A0A667W7X3</accession>
<dbReference type="Gene3D" id="1.10.8.60">
    <property type="match status" value="1"/>
</dbReference>
<dbReference type="FunFam" id="1.10.8.60:FF:000064">
    <property type="entry name" value="IQ motif containing with AAA domain 1"/>
    <property type="match status" value="1"/>
</dbReference>
<feature type="region of interest" description="Disordered" evidence="3">
    <location>
        <begin position="364"/>
        <end position="402"/>
    </location>
</feature>
<dbReference type="PANTHER" id="PTHR14690">
    <property type="entry name" value="IQ MOTIF CONTAINING WITH AAA DOMAIN 1"/>
    <property type="match status" value="1"/>
</dbReference>
<evidence type="ECO:0000313" key="5">
    <source>
        <dbReference type="Ensembl" id="ENSMMDP00005000190.1"/>
    </source>
</evidence>
<dbReference type="FunCoup" id="A0A667W7X3">
    <property type="interactions" value="445"/>
</dbReference>
<dbReference type="InterPro" id="IPR052267">
    <property type="entry name" value="N-DRC_Component"/>
</dbReference>
<evidence type="ECO:0000259" key="4">
    <source>
        <dbReference type="Pfam" id="PF00004"/>
    </source>
</evidence>
<keyword evidence="2" id="KW-0067">ATP-binding</keyword>
<dbReference type="Proteomes" id="UP000472263">
    <property type="component" value="Chromosome 4"/>
</dbReference>
<dbReference type="Ensembl" id="ENSMMDT00005000195.1">
    <property type="protein sequence ID" value="ENSMMDP00005000190.1"/>
    <property type="gene ID" value="ENSMMDG00005000112.1"/>
</dbReference>
<feature type="compositionally biased region" description="Basic and acidic residues" evidence="3">
    <location>
        <begin position="369"/>
        <end position="395"/>
    </location>
</feature>
<dbReference type="PANTHER" id="PTHR14690:SF10">
    <property type="entry name" value="IQ AND AAA DOMAIN-CONTAINING PROTEIN-LIKE"/>
    <property type="match status" value="1"/>
</dbReference>
<reference evidence="5" key="3">
    <citation type="submission" date="2025-09" db="UniProtKB">
        <authorList>
            <consortium name="Ensembl"/>
        </authorList>
    </citation>
    <scope>IDENTIFICATION</scope>
</reference>
<feature type="domain" description="ATPase AAA-type core" evidence="4">
    <location>
        <begin position="563"/>
        <end position="681"/>
    </location>
</feature>
<protein>
    <submittedName>
        <fullName evidence="5">Zgc:153738</fullName>
    </submittedName>
</protein>
<sequence>LCSRTYNKLWAGAQVELSSLLTQELPPQPLRPERDRVVFFQRVATLYVRYLQIFRQLVEAHDQVVHPQKRSVIRMILDGVMGRVLELKNEMVEKEFSEYHYMDDVLQDLKLTPEAIEIPIPRYFLSERSKEIQERKVMLTNIFNIMDSLLTRSLSQEEAIKIIQVAERARQGRLRAKLIGEIHRVMDRQWGTKDTGPDDIELAVVCIQRVWRGYIQRKRTKRAREEELIFLGMVSQMANKVCTRTKQEEYEEDYQKSIVAITNKLRVVEGPEMMETMKEQIRQWFIECHDATGSFPDYPDEEEGGSALIFAEKTPQQVQHTFNQIYNTLHAFTVIHLKRREFFFFFENPYVFFFQLMEEIAAKEEEEANDKPKGKEEKKDKGKKDKGKKDKGKDGQEEEEAGLKMLPSAFLSDLEVGNKTFEDVWQNRSESTNFSQRHEAELIKEEKRKEIEAEIRLKVDELMRQELANWKLVVDKDKGTRGNPKKKKASKSGKKKKKDKDLTADSCFLLFLGDYSYLGTTLRQHDIEPMPTLSDVRQVLALYAVLPLGSQVVHEKAPLIKAILLAGPAGVGKKMLVHAICQETGANLFDLSPLNIAGKYPGKSGLAMMLHMVFKVARLMQPSVIWIGDAEKMFYKKVPKEEKELDPKRLKKDLPKVLKSIKGEDRVLVVGTAKDPLSADIKSLCKMYSKIILIPRPDYGSRYIMWEQLIRKNGGEVTKALDLSSLAKISDGYTPGHLVQVIRSILTERRILQQARRPLTAAEFVAPLAKIDPVFQNEEEALKNWYAKTPLGKKRAKAATGKDEEEAPVKGKDVKKKGKK</sequence>
<gene>
    <name evidence="5" type="primary">zgc:153738</name>
</gene>
<dbReference type="Pfam" id="PF00612">
    <property type="entry name" value="IQ"/>
    <property type="match status" value="1"/>
</dbReference>
<dbReference type="Pfam" id="PF00004">
    <property type="entry name" value="AAA"/>
    <property type="match status" value="1"/>
</dbReference>